<reference evidence="1 2" key="1">
    <citation type="submission" date="2018-04" db="EMBL/GenBank/DDBJ databases">
        <title>Genomic Encyclopedia of Type Strains, Phase III (KMG-III): the genomes of soil and plant-associated and newly described type strains.</title>
        <authorList>
            <person name="Whitman W."/>
        </authorList>
    </citation>
    <scope>NUCLEOTIDE SEQUENCE [LARGE SCALE GENOMIC DNA]</scope>
    <source>
        <strain evidence="1 2">KA25</strain>
    </source>
</reference>
<name>A0A2T5JZ18_9RHOB</name>
<dbReference type="InterPro" id="IPR021508">
    <property type="entry name" value="Gp17-like"/>
</dbReference>
<organism evidence="1 2">
    <name type="scientific">Cereibacter azotoformans</name>
    <dbReference type="NCBI Taxonomy" id="43057"/>
    <lineage>
        <taxon>Bacteria</taxon>
        <taxon>Pseudomonadati</taxon>
        <taxon>Pseudomonadota</taxon>
        <taxon>Alphaproteobacteria</taxon>
        <taxon>Rhodobacterales</taxon>
        <taxon>Paracoccaceae</taxon>
        <taxon>Cereibacter</taxon>
    </lineage>
</organism>
<dbReference type="OrthoDB" id="7950654at2"/>
<evidence type="ECO:0000313" key="2">
    <source>
        <dbReference type="Proteomes" id="UP000244060"/>
    </source>
</evidence>
<dbReference type="AlphaFoldDB" id="A0A2T5JZ18"/>
<dbReference type="InterPro" id="IPR053745">
    <property type="entry name" value="Viral_Tail_Comp_sf"/>
</dbReference>
<accession>A0A2T5JZ18</accession>
<keyword evidence="2" id="KW-1185">Reference proteome</keyword>
<dbReference type="EMBL" id="QAOT01000014">
    <property type="protein sequence ID" value="PTR15390.1"/>
    <property type="molecule type" value="Genomic_DNA"/>
</dbReference>
<dbReference type="Pfam" id="PF11367">
    <property type="entry name" value="Tail_completion_gp17"/>
    <property type="match status" value="1"/>
</dbReference>
<dbReference type="RefSeq" id="WP_108221496.1">
    <property type="nucleotide sequence ID" value="NZ_CP090021.1"/>
</dbReference>
<dbReference type="Gene3D" id="3.30.2000.30">
    <property type="match status" value="1"/>
</dbReference>
<dbReference type="Proteomes" id="UP000244060">
    <property type="component" value="Unassembled WGS sequence"/>
</dbReference>
<proteinExistence type="predicted"/>
<protein>
    <submittedName>
        <fullName evidence="1">Uncharacterized protein DUF3168</fullName>
    </submittedName>
</protein>
<comment type="caution">
    <text evidence="1">The sequence shown here is derived from an EMBL/GenBank/DDBJ whole genome shotgun (WGS) entry which is preliminary data.</text>
</comment>
<sequence length="126" mass="13414">MEEALRALLLASGGVTAHVQTRVNFGRHPQGEPLPALVLSTVSDREGLTLRGPDGLQQARVQIDCYAGSYGAAKQLSRAVRAVLHGHSGGGFQGVFLDGARDLREPGDDTGRPFRVSLDFLTIYSA</sequence>
<gene>
    <name evidence="1" type="ORF">C8J28_114111</name>
</gene>
<evidence type="ECO:0000313" key="1">
    <source>
        <dbReference type="EMBL" id="PTR15390.1"/>
    </source>
</evidence>